<dbReference type="EMBL" id="JACTNZ010000005">
    <property type="protein sequence ID" value="KAG5549148.1"/>
    <property type="molecule type" value="Genomic_DNA"/>
</dbReference>
<gene>
    <name evidence="2" type="ORF">RHGRI_014497</name>
</gene>
<organism evidence="2 3">
    <name type="scientific">Rhododendron griersonianum</name>
    <dbReference type="NCBI Taxonomy" id="479676"/>
    <lineage>
        <taxon>Eukaryota</taxon>
        <taxon>Viridiplantae</taxon>
        <taxon>Streptophyta</taxon>
        <taxon>Embryophyta</taxon>
        <taxon>Tracheophyta</taxon>
        <taxon>Spermatophyta</taxon>
        <taxon>Magnoliopsida</taxon>
        <taxon>eudicotyledons</taxon>
        <taxon>Gunneridae</taxon>
        <taxon>Pentapetalae</taxon>
        <taxon>asterids</taxon>
        <taxon>Ericales</taxon>
        <taxon>Ericaceae</taxon>
        <taxon>Ericoideae</taxon>
        <taxon>Rhodoreae</taxon>
        <taxon>Rhododendron</taxon>
    </lineage>
</organism>
<sequence length="120" mass="13618">MQVDPTCSLCLCEPESHSHLFFSCRYAQQVWSYILAQNGVSNGPIDLPGVFSWMQQHSSGSSMALTICKLSLAATVYWLWRERNLWVFQRKGVDFSLLQLSIIEDVRACLSSWRGIRASA</sequence>
<dbReference type="Pfam" id="PF13966">
    <property type="entry name" value="zf-RVT"/>
    <property type="match status" value="1"/>
</dbReference>
<protein>
    <recommendedName>
        <fullName evidence="1">Reverse transcriptase zinc-binding domain-containing protein</fullName>
    </recommendedName>
</protein>
<evidence type="ECO:0000313" key="3">
    <source>
        <dbReference type="Proteomes" id="UP000823749"/>
    </source>
</evidence>
<accession>A0AAV6K9J8</accession>
<evidence type="ECO:0000313" key="2">
    <source>
        <dbReference type="EMBL" id="KAG5549148.1"/>
    </source>
</evidence>
<dbReference type="InterPro" id="IPR026960">
    <property type="entry name" value="RVT-Znf"/>
</dbReference>
<reference evidence="2" key="1">
    <citation type="submission" date="2020-08" db="EMBL/GenBank/DDBJ databases">
        <title>Plant Genome Project.</title>
        <authorList>
            <person name="Zhang R.-G."/>
        </authorList>
    </citation>
    <scope>NUCLEOTIDE SEQUENCE</scope>
    <source>
        <strain evidence="2">WSP0</strain>
        <tissue evidence="2">Leaf</tissue>
    </source>
</reference>
<name>A0AAV6K9J8_9ERIC</name>
<dbReference type="Proteomes" id="UP000823749">
    <property type="component" value="Chromosome 5"/>
</dbReference>
<proteinExistence type="predicted"/>
<keyword evidence="3" id="KW-1185">Reference proteome</keyword>
<evidence type="ECO:0000259" key="1">
    <source>
        <dbReference type="Pfam" id="PF13966"/>
    </source>
</evidence>
<feature type="domain" description="Reverse transcriptase zinc-binding" evidence="1">
    <location>
        <begin position="1"/>
        <end position="31"/>
    </location>
</feature>
<dbReference type="AlphaFoldDB" id="A0AAV6K9J8"/>
<comment type="caution">
    <text evidence="2">The sequence shown here is derived from an EMBL/GenBank/DDBJ whole genome shotgun (WGS) entry which is preliminary data.</text>
</comment>